<feature type="domain" description="Retrovirus-related Pol polyprotein from transposon TNT 1-94-like beta-barrel" evidence="3">
    <location>
        <begin position="493"/>
        <end position="566"/>
    </location>
</feature>
<dbReference type="Proteomes" id="UP000596660">
    <property type="component" value="Unplaced"/>
</dbReference>
<feature type="compositionally biased region" description="Basic and acidic residues" evidence="1">
    <location>
        <begin position="295"/>
        <end position="304"/>
    </location>
</feature>
<feature type="domain" description="GAG-pre-integrase" evidence="2">
    <location>
        <begin position="598"/>
        <end position="661"/>
    </location>
</feature>
<dbReference type="Pfam" id="PF22936">
    <property type="entry name" value="Pol_BBD"/>
    <property type="match status" value="1"/>
</dbReference>
<dbReference type="InterPro" id="IPR054722">
    <property type="entry name" value="PolX-like_BBD"/>
</dbReference>
<keyword evidence="5" id="KW-1185">Reference proteome</keyword>
<dbReference type="Gramene" id="AUR62033068-RA">
    <property type="protein sequence ID" value="AUR62033068-RA:cds"/>
    <property type="gene ID" value="AUR62033068"/>
</dbReference>
<dbReference type="PANTHER" id="PTHR34222">
    <property type="entry name" value="GAG_PRE-INTEGRS DOMAIN-CONTAINING PROTEIN"/>
    <property type="match status" value="1"/>
</dbReference>
<reference evidence="4" key="1">
    <citation type="journal article" date="2017" name="Nature">
        <title>The genome of Chenopodium quinoa.</title>
        <authorList>
            <person name="Jarvis D.E."/>
            <person name="Ho Y.S."/>
            <person name="Lightfoot D.J."/>
            <person name="Schmoeckel S.M."/>
            <person name="Li B."/>
            <person name="Borm T.J.A."/>
            <person name="Ohyanagi H."/>
            <person name="Mineta K."/>
            <person name="Michell C.T."/>
            <person name="Saber N."/>
            <person name="Kharbatia N.M."/>
            <person name="Rupper R.R."/>
            <person name="Sharp A.R."/>
            <person name="Dally N."/>
            <person name="Boughton B.A."/>
            <person name="Woo Y.H."/>
            <person name="Gao G."/>
            <person name="Schijlen E.G.W.M."/>
            <person name="Guo X."/>
            <person name="Momin A.A."/>
            <person name="Negrao S."/>
            <person name="Al-Babili S."/>
            <person name="Gehring C."/>
            <person name="Roessner U."/>
            <person name="Jung C."/>
            <person name="Murphy K."/>
            <person name="Arold S.T."/>
            <person name="Gojobori T."/>
            <person name="van der Linden C.G."/>
            <person name="van Loo E.N."/>
            <person name="Jellen E.N."/>
            <person name="Maughan P.J."/>
            <person name="Tester M."/>
        </authorList>
    </citation>
    <scope>NUCLEOTIDE SEQUENCE [LARGE SCALE GENOMIC DNA]</scope>
    <source>
        <strain evidence="4">cv. PI 614886</strain>
    </source>
</reference>
<dbReference type="OMA" id="YVLITME"/>
<proteinExistence type="predicted"/>
<evidence type="ECO:0000259" key="3">
    <source>
        <dbReference type="Pfam" id="PF22936"/>
    </source>
</evidence>
<evidence type="ECO:0000256" key="1">
    <source>
        <dbReference type="SAM" id="MobiDB-lite"/>
    </source>
</evidence>
<reference evidence="4" key="2">
    <citation type="submission" date="2021-03" db="UniProtKB">
        <authorList>
            <consortium name="EnsemblPlants"/>
        </authorList>
    </citation>
    <scope>IDENTIFICATION</scope>
</reference>
<sequence length="705" mass="79369">MKRQLKRGVFYAAMNRLRKLLNIEKLMGSIGGLYVLITMEPEGFVAIPGVQERENILLWIGRIILYVLITMEPEGFVAMSEKLNYTNYTKWCKLMQIAIGGRGRLDHITGNPLTSDNPEYAQWAQRDSIVFSWIIENIDGDLVNQFLDYKTSRDLWKGIETLLSSGRDELQIYDLNLKAASIKQGRDTIEMYFSKLNILWKEIDRRMPNPMKCSEDITLFNSFIQRQRLYQFLAGIDNSLDKEKRDLLYLDPLPTLDAAYATIRREIARRGIMTGESSSGQSPSEIGSGLVAQNRSEKSSRLEDKTMLKCSHCGGTKHTKSGCFKLIGYPEWWDELRQRKAAAKATGNRTGGKANFVASEREIDGDDGSSPTTKNTPGKSTGTGINLIANFHGEAMKEKGKVTEEDERFGKVSGKETIYEEAKESEGFSKNFHQKPMAHTIKQPTISTPINSHQKHTTHIETQPRNSFYSDKNSENSFIQSGNMGLLCKSMGWILDCGATDTMSYDPSDFISFHPTKRTQIQTANGELIPIDRAGKVDVSPNIHLNDCLLIPSLSHKLLSVSQLTKELDCTVLLTSSGCMVQEAQTGRIIGSGTERGGLYFLDEATQHDNALLAHGSPEYQLWMWHRRLGHPSVGYLKRLFPSFKNIDVTLDCESCALAKSHKHTYSPSLTHAIKPFMLIHSDVWGPAPEFAIHNFSYFVLFVDD</sequence>
<accession>A0A803MP67</accession>
<name>A0A803MP67_CHEQI</name>
<dbReference type="PANTHER" id="PTHR34222:SF43">
    <property type="entry name" value="RETROTRANSPOSON GAG DOMAIN-CONTAINING PROTEIN"/>
    <property type="match status" value="1"/>
</dbReference>
<evidence type="ECO:0008006" key="6">
    <source>
        <dbReference type="Google" id="ProtNLM"/>
    </source>
</evidence>
<dbReference type="Pfam" id="PF13976">
    <property type="entry name" value="gag_pre-integrs"/>
    <property type="match status" value="1"/>
</dbReference>
<dbReference type="AlphaFoldDB" id="A0A803MP67"/>
<feature type="compositionally biased region" description="Polar residues" evidence="1">
    <location>
        <begin position="369"/>
        <end position="384"/>
    </location>
</feature>
<feature type="region of interest" description="Disordered" evidence="1">
    <location>
        <begin position="344"/>
        <end position="384"/>
    </location>
</feature>
<evidence type="ECO:0000313" key="5">
    <source>
        <dbReference type="Proteomes" id="UP000596660"/>
    </source>
</evidence>
<evidence type="ECO:0000313" key="4">
    <source>
        <dbReference type="EnsemblPlants" id="AUR62033068-RA:cds"/>
    </source>
</evidence>
<dbReference type="EnsemblPlants" id="AUR62033068-RA">
    <property type="protein sequence ID" value="AUR62033068-RA:cds"/>
    <property type="gene ID" value="AUR62033068"/>
</dbReference>
<protein>
    <recommendedName>
        <fullName evidence="6">GAG-pre-integrase domain-containing protein</fullName>
    </recommendedName>
</protein>
<feature type="compositionally biased region" description="Low complexity" evidence="1">
    <location>
        <begin position="275"/>
        <end position="289"/>
    </location>
</feature>
<organism evidence="4 5">
    <name type="scientific">Chenopodium quinoa</name>
    <name type="common">Quinoa</name>
    <dbReference type="NCBI Taxonomy" id="63459"/>
    <lineage>
        <taxon>Eukaryota</taxon>
        <taxon>Viridiplantae</taxon>
        <taxon>Streptophyta</taxon>
        <taxon>Embryophyta</taxon>
        <taxon>Tracheophyta</taxon>
        <taxon>Spermatophyta</taxon>
        <taxon>Magnoliopsida</taxon>
        <taxon>eudicotyledons</taxon>
        <taxon>Gunneridae</taxon>
        <taxon>Pentapetalae</taxon>
        <taxon>Caryophyllales</taxon>
        <taxon>Chenopodiaceae</taxon>
        <taxon>Chenopodioideae</taxon>
        <taxon>Atripliceae</taxon>
        <taxon>Chenopodium</taxon>
    </lineage>
</organism>
<evidence type="ECO:0000259" key="2">
    <source>
        <dbReference type="Pfam" id="PF13976"/>
    </source>
</evidence>
<dbReference type="InterPro" id="IPR025724">
    <property type="entry name" value="GAG-pre-integrase_dom"/>
</dbReference>
<feature type="region of interest" description="Disordered" evidence="1">
    <location>
        <begin position="274"/>
        <end position="304"/>
    </location>
</feature>